<dbReference type="OrthoDB" id="1914296at2759"/>
<feature type="region of interest" description="Disordered" evidence="1">
    <location>
        <begin position="121"/>
        <end position="140"/>
    </location>
</feature>
<dbReference type="SMART" id="SM00666">
    <property type="entry name" value="PB1"/>
    <property type="match status" value="1"/>
</dbReference>
<protein>
    <submittedName>
        <fullName evidence="4">Uncharacterized protein LOC101511445</fullName>
    </submittedName>
</protein>
<evidence type="ECO:0000256" key="1">
    <source>
        <dbReference type="SAM" id="MobiDB-lite"/>
    </source>
</evidence>
<dbReference type="SUPFAM" id="SSF54277">
    <property type="entry name" value="CAD &amp; PB1 domains"/>
    <property type="match status" value="1"/>
</dbReference>
<dbReference type="PaxDb" id="3827-XP_004501879.1"/>
<dbReference type="InterPro" id="IPR053198">
    <property type="entry name" value="Gynoecium_Dev_Regulator"/>
</dbReference>
<dbReference type="InterPro" id="IPR000270">
    <property type="entry name" value="PB1_dom"/>
</dbReference>
<feature type="domain" description="PB1" evidence="2">
    <location>
        <begin position="23"/>
        <end position="102"/>
    </location>
</feature>
<dbReference type="PANTHER" id="PTHR31066:SF66">
    <property type="entry name" value="PB1 DOMAIN-CONTAINING PROTEIN"/>
    <property type="match status" value="1"/>
</dbReference>
<proteinExistence type="predicted"/>
<dbReference type="RefSeq" id="XP_004501879.1">
    <property type="nucleotide sequence ID" value="XM_004501822.3"/>
</dbReference>
<dbReference type="STRING" id="3827.A0A1S2YBI2"/>
<evidence type="ECO:0000313" key="3">
    <source>
        <dbReference type="Proteomes" id="UP000087171"/>
    </source>
</evidence>
<gene>
    <name evidence="4" type="primary">LOC101511445</name>
</gene>
<dbReference type="KEGG" id="cam:101511445"/>
<accession>A0A1S2YBI2</accession>
<organism evidence="3 4">
    <name type="scientific">Cicer arietinum</name>
    <name type="common">Chickpea</name>
    <name type="synonym">Garbanzo</name>
    <dbReference type="NCBI Taxonomy" id="3827"/>
    <lineage>
        <taxon>Eukaryota</taxon>
        <taxon>Viridiplantae</taxon>
        <taxon>Streptophyta</taxon>
        <taxon>Embryophyta</taxon>
        <taxon>Tracheophyta</taxon>
        <taxon>Spermatophyta</taxon>
        <taxon>Magnoliopsida</taxon>
        <taxon>eudicotyledons</taxon>
        <taxon>Gunneridae</taxon>
        <taxon>Pentapetalae</taxon>
        <taxon>rosids</taxon>
        <taxon>fabids</taxon>
        <taxon>Fabales</taxon>
        <taxon>Fabaceae</taxon>
        <taxon>Papilionoideae</taxon>
        <taxon>50 kb inversion clade</taxon>
        <taxon>NPAAA clade</taxon>
        <taxon>Hologalegina</taxon>
        <taxon>IRL clade</taxon>
        <taxon>Cicereae</taxon>
        <taxon>Cicer</taxon>
    </lineage>
</organism>
<reference evidence="4" key="2">
    <citation type="submission" date="2025-08" db="UniProtKB">
        <authorList>
            <consortium name="RefSeq"/>
        </authorList>
    </citation>
    <scope>IDENTIFICATION</scope>
    <source>
        <tissue evidence="4">Etiolated seedlings</tissue>
    </source>
</reference>
<reference evidence="3" key="1">
    <citation type="journal article" date="2013" name="Nat. Biotechnol.">
        <title>Draft genome sequence of chickpea (Cicer arietinum) provides a resource for trait improvement.</title>
        <authorList>
            <person name="Varshney R.K."/>
            <person name="Song C."/>
            <person name="Saxena R.K."/>
            <person name="Azam S."/>
            <person name="Yu S."/>
            <person name="Sharpe A.G."/>
            <person name="Cannon S."/>
            <person name="Baek J."/>
            <person name="Rosen B.D."/>
            <person name="Tar'an B."/>
            <person name="Millan T."/>
            <person name="Zhang X."/>
            <person name="Ramsay L.D."/>
            <person name="Iwata A."/>
            <person name="Wang Y."/>
            <person name="Nelson W."/>
            <person name="Farmer A.D."/>
            <person name="Gaur P.M."/>
            <person name="Soderlund C."/>
            <person name="Penmetsa R.V."/>
            <person name="Xu C."/>
            <person name="Bharti A.K."/>
            <person name="He W."/>
            <person name="Winter P."/>
            <person name="Zhao S."/>
            <person name="Hane J.K."/>
            <person name="Carrasquilla-Garcia N."/>
            <person name="Condie J.A."/>
            <person name="Upadhyaya H.D."/>
            <person name="Luo M.C."/>
            <person name="Thudi M."/>
            <person name="Gowda C.L."/>
            <person name="Singh N.P."/>
            <person name="Lichtenzveig J."/>
            <person name="Gali K.K."/>
            <person name="Rubio J."/>
            <person name="Nadarajan N."/>
            <person name="Dolezel J."/>
            <person name="Bansal K.C."/>
            <person name="Xu X."/>
            <person name="Edwards D."/>
            <person name="Zhang G."/>
            <person name="Kahl G."/>
            <person name="Gil J."/>
            <person name="Singh K.B."/>
            <person name="Datta S.K."/>
            <person name="Jackson S.A."/>
            <person name="Wang J."/>
            <person name="Cook D.R."/>
        </authorList>
    </citation>
    <scope>NUCLEOTIDE SEQUENCE [LARGE SCALE GENOMIC DNA]</scope>
    <source>
        <strain evidence="3">cv. CDC Frontier</strain>
    </source>
</reference>
<evidence type="ECO:0000313" key="4">
    <source>
        <dbReference type="RefSeq" id="XP_004501879.1"/>
    </source>
</evidence>
<name>A0A1S2YBI2_CICAR</name>
<dbReference type="eggNOG" id="ENOG502S2X6">
    <property type="taxonomic scope" value="Eukaryota"/>
</dbReference>
<dbReference type="Pfam" id="PF00564">
    <property type="entry name" value="PB1"/>
    <property type="match status" value="1"/>
</dbReference>
<dbReference type="PANTHER" id="PTHR31066">
    <property type="entry name" value="OS05G0427100 PROTEIN-RELATED"/>
    <property type="match status" value="1"/>
</dbReference>
<keyword evidence="3" id="KW-1185">Reference proteome</keyword>
<dbReference type="AlphaFoldDB" id="A0A1S2YBI2"/>
<dbReference type="GeneID" id="101511445"/>
<sequence>MESKPLKSIKLLCSYGGKILPRSTDGELRYVGGHTRVLAVDRSISFSELMVKLGELCGSSVTLRCQLPKGDLETLISITNDEDLANIIDEYERASLKLTHPLKIRAILSLPKSLLKVSPVASSSSSSTSCSPSRSPHTSAESLPYTMAYRIRRQIRSPRAPVGYPIGVRNGSAKACYMGQFDGSPRSFYCGPRCNYYCH</sequence>
<evidence type="ECO:0000259" key="2">
    <source>
        <dbReference type="SMART" id="SM00666"/>
    </source>
</evidence>
<dbReference type="Proteomes" id="UP000087171">
    <property type="component" value="Chromosome Ca5"/>
</dbReference>
<dbReference type="CDD" id="cd06410">
    <property type="entry name" value="PB1_UP2"/>
    <property type="match status" value="1"/>
</dbReference>
<dbReference type="Gene3D" id="3.10.20.90">
    <property type="entry name" value="Phosphatidylinositol 3-kinase Catalytic Subunit, Chain A, domain 1"/>
    <property type="match status" value="1"/>
</dbReference>